<comment type="catalytic activity">
    <reaction evidence="3">
        <text>[protein]-peptidylproline (omega=180) = [protein]-peptidylproline (omega=0)</text>
        <dbReference type="Rhea" id="RHEA:16237"/>
        <dbReference type="Rhea" id="RHEA-COMP:10747"/>
        <dbReference type="Rhea" id="RHEA-COMP:10748"/>
        <dbReference type="ChEBI" id="CHEBI:83833"/>
        <dbReference type="ChEBI" id="CHEBI:83834"/>
        <dbReference type="EC" id="5.2.1.8"/>
    </reaction>
</comment>
<dbReference type="InterPro" id="IPR044666">
    <property type="entry name" value="Cyclophilin_A-like"/>
</dbReference>
<evidence type="ECO:0000256" key="2">
    <source>
        <dbReference type="ARBA" id="ARBA00023235"/>
    </source>
</evidence>
<evidence type="ECO:0000256" key="3">
    <source>
        <dbReference type="RuleBase" id="RU363019"/>
    </source>
</evidence>
<accession>A0A7X0LJB1</accession>
<dbReference type="InterPro" id="IPR002130">
    <property type="entry name" value="Cyclophilin-type_PPIase_dom"/>
</dbReference>
<reference evidence="5 6" key="1">
    <citation type="submission" date="2020-08" db="EMBL/GenBank/DDBJ databases">
        <title>Genomic Encyclopedia of Type Strains, Phase IV (KMG-IV): sequencing the most valuable type-strain genomes for metagenomic binning, comparative biology and taxonomic classification.</title>
        <authorList>
            <person name="Goeker M."/>
        </authorList>
    </citation>
    <scope>NUCLEOTIDE SEQUENCE [LARGE SCALE GENOMIC DNA]</scope>
    <source>
        <strain evidence="5 6">DSM 103725</strain>
    </source>
</reference>
<feature type="domain" description="PPIase cyclophilin-type" evidence="4">
    <location>
        <begin position="72"/>
        <end position="193"/>
    </location>
</feature>
<dbReference type="RefSeq" id="WP_315852755.1">
    <property type="nucleotide sequence ID" value="NZ_JACHGY010000001.1"/>
</dbReference>
<dbReference type="AlphaFoldDB" id="A0A7X0LJB1"/>
<dbReference type="EMBL" id="JACHGY010000001">
    <property type="protein sequence ID" value="MBB6428416.1"/>
    <property type="molecule type" value="Genomic_DNA"/>
</dbReference>
<comment type="caution">
    <text evidence="5">The sequence shown here is derived from an EMBL/GenBank/DDBJ whole genome shotgun (WGS) entry which is preliminary data.</text>
</comment>
<protein>
    <recommendedName>
        <fullName evidence="3">Peptidyl-prolyl cis-trans isomerase</fullName>
        <shortName evidence="3">PPIase</shortName>
        <ecNumber evidence="3">5.2.1.8</ecNumber>
    </recommendedName>
</protein>
<feature type="signal peptide" evidence="3">
    <location>
        <begin position="1"/>
        <end position="25"/>
    </location>
</feature>
<dbReference type="PROSITE" id="PS50072">
    <property type="entry name" value="CSA_PPIASE_2"/>
    <property type="match status" value="1"/>
</dbReference>
<keyword evidence="1 3" id="KW-0697">Rotamase</keyword>
<organism evidence="5 6">
    <name type="scientific">Algisphaera agarilytica</name>
    <dbReference type="NCBI Taxonomy" id="1385975"/>
    <lineage>
        <taxon>Bacteria</taxon>
        <taxon>Pseudomonadati</taxon>
        <taxon>Planctomycetota</taxon>
        <taxon>Phycisphaerae</taxon>
        <taxon>Phycisphaerales</taxon>
        <taxon>Phycisphaeraceae</taxon>
        <taxon>Algisphaera</taxon>
    </lineage>
</organism>
<feature type="chain" id="PRO_5031596284" description="Peptidyl-prolyl cis-trans isomerase" evidence="3">
    <location>
        <begin position="26"/>
        <end position="211"/>
    </location>
</feature>
<dbReference type="Gene3D" id="2.40.100.10">
    <property type="entry name" value="Cyclophilin-like"/>
    <property type="match status" value="1"/>
</dbReference>
<dbReference type="GO" id="GO:0003755">
    <property type="term" value="F:peptidyl-prolyl cis-trans isomerase activity"/>
    <property type="evidence" value="ECO:0007669"/>
    <property type="project" value="UniProtKB-UniRule"/>
</dbReference>
<dbReference type="Proteomes" id="UP000541810">
    <property type="component" value="Unassembled WGS sequence"/>
</dbReference>
<dbReference type="InterPro" id="IPR029000">
    <property type="entry name" value="Cyclophilin-like_dom_sf"/>
</dbReference>
<name>A0A7X0LJB1_9BACT</name>
<evidence type="ECO:0000313" key="5">
    <source>
        <dbReference type="EMBL" id="MBB6428416.1"/>
    </source>
</evidence>
<comment type="similarity">
    <text evidence="3">Belongs to the cyclophilin-type PPIase family.</text>
</comment>
<keyword evidence="6" id="KW-1185">Reference proteome</keyword>
<sequence>MLPRLLLTLAVLSLLLFISMQSTLAHPGLAGEAAADRERPSAEAFKAGPPTQEDAEAVKGQALYAVFETTKGRIILELYTDDAPLTVANFKNLADAEFYDGITFHRVIPDFMIQGGDPTGTGRGGPGYKWDDEQSALDLKHDGPGILSMANAGKNTNGSQFFITHRATPHLNGKHAVFGRVIQGQNVVDAIRKGDQMTTVRVVNADDLETD</sequence>
<dbReference type="SUPFAM" id="SSF50891">
    <property type="entry name" value="Cyclophilin-like"/>
    <property type="match status" value="1"/>
</dbReference>
<comment type="function">
    <text evidence="3">PPIases accelerate the folding of proteins. It catalyzes the cis-trans isomerization of proline imidic peptide bonds in oligopeptides.</text>
</comment>
<proteinExistence type="inferred from homology"/>
<keyword evidence="3" id="KW-0732">Signal</keyword>
<dbReference type="PANTHER" id="PTHR45625">
    <property type="entry name" value="PEPTIDYL-PROLYL CIS-TRANS ISOMERASE-RELATED"/>
    <property type="match status" value="1"/>
</dbReference>
<evidence type="ECO:0000256" key="1">
    <source>
        <dbReference type="ARBA" id="ARBA00023110"/>
    </source>
</evidence>
<dbReference type="EC" id="5.2.1.8" evidence="3"/>
<evidence type="ECO:0000259" key="4">
    <source>
        <dbReference type="PROSITE" id="PS50072"/>
    </source>
</evidence>
<keyword evidence="2 3" id="KW-0413">Isomerase</keyword>
<dbReference type="PRINTS" id="PR00153">
    <property type="entry name" value="CSAPPISMRASE"/>
</dbReference>
<dbReference type="PANTHER" id="PTHR45625:SF4">
    <property type="entry name" value="PEPTIDYLPROLYL ISOMERASE DOMAIN AND WD REPEAT-CONTAINING PROTEIN 1"/>
    <property type="match status" value="1"/>
</dbReference>
<evidence type="ECO:0000313" key="6">
    <source>
        <dbReference type="Proteomes" id="UP000541810"/>
    </source>
</evidence>
<dbReference type="CDD" id="cd00317">
    <property type="entry name" value="cyclophilin"/>
    <property type="match status" value="1"/>
</dbReference>
<gene>
    <name evidence="5" type="ORF">HNQ40_000222</name>
</gene>
<dbReference type="Pfam" id="PF00160">
    <property type="entry name" value="Pro_isomerase"/>
    <property type="match status" value="1"/>
</dbReference>